<evidence type="ECO:0000256" key="1">
    <source>
        <dbReference type="SAM" id="Coils"/>
    </source>
</evidence>
<dbReference type="Proteomes" id="UP000615326">
    <property type="component" value="Unassembled WGS sequence"/>
</dbReference>
<accession>A0ABX0KCE0</accession>
<gene>
    <name evidence="3" type="ORF">GOB84_12430</name>
</gene>
<protein>
    <submittedName>
        <fullName evidence="3">Uncharacterized protein</fullName>
    </submittedName>
</protein>
<dbReference type="EMBL" id="WOSW01000026">
    <property type="protein sequence ID" value="NHO33357.1"/>
    <property type="molecule type" value="Genomic_DNA"/>
</dbReference>
<proteinExistence type="predicted"/>
<name>A0ABX0KCE0_9PROT</name>
<feature type="coiled-coil region" evidence="1">
    <location>
        <begin position="73"/>
        <end position="114"/>
    </location>
</feature>
<dbReference type="RefSeq" id="WP_173577879.1">
    <property type="nucleotide sequence ID" value="NZ_WOSW01000026.1"/>
</dbReference>
<evidence type="ECO:0000256" key="2">
    <source>
        <dbReference type="SAM" id="Phobius"/>
    </source>
</evidence>
<keyword evidence="2" id="KW-1133">Transmembrane helix</keyword>
<keyword evidence="1" id="KW-0175">Coiled coil</keyword>
<sequence>MSETFDPKELKVLSDILALVLEDQPGQSATALEAIRSRARRNNITGGALKNLFTAIAPNPPKRAPAARARATKASASADVQQERARVRELTESVTKLDMELRTVRANNAQLKAELFLTQQARAETQSQLVAVQSTSHTRFGLVGLAVIVGCIAGVAGTELFHSLRPGPAHMPNAVYLH</sequence>
<keyword evidence="2" id="KW-0812">Transmembrane</keyword>
<reference evidence="3 4" key="1">
    <citation type="journal article" date="2020" name="Int. J. Syst. Evol. Microbiol.">
        <title>Novel acetic acid bacteria from cider fermentations: Acetobacter conturbans sp. nov. and Acetobacter fallax sp. nov.</title>
        <authorList>
            <person name="Sombolestani A.S."/>
            <person name="Cleenwerck I."/>
            <person name="Cnockaert M."/>
            <person name="Borremans W."/>
            <person name="Wieme A.D."/>
            <person name="De Vuyst L."/>
            <person name="Vandamme P."/>
        </authorList>
    </citation>
    <scope>NUCLEOTIDE SEQUENCE [LARGE SCALE GENOMIC DNA]</scope>
    <source>
        <strain evidence="3 4">LMG 1637</strain>
    </source>
</reference>
<evidence type="ECO:0000313" key="3">
    <source>
        <dbReference type="EMBL" id="NHO33357.1"/>
    </source>
</evidence>
<keyword evidence="2" id="KW-0472">Membrane</keyword>
<comment type="caution">
    <text evidence="3">The sequence shown here is derived from an EMBL/GenBank/DDBJ whole genome shotgun (WGS) entry which is preliminary data.</text>
</comment>
<feature type="transmembrane region" description="Helical" evidence="2">
    <location>
        <begin position="140"/>
        <end position="161"/>
    </location>
</feature>
<organism evidence="3 4">
    <name type="scientific">Acetobacter fallax</name>
    <dbReference type="NCBI Taxonomy" id="1737473"/>
    <lineage>
        <taxon>Bacteria</taxon>
        <taxon>Pseudomonadati</taxon>
        <taxon>Pseudomonadota</taxon>
        <taxon>Alphaproteobacteria</taxon>
        <taxon>Acetobacterales</taxon>
        <taxon>Acetobacteraceae</taxon>
        <taxon>Acetobacter</taxon>
    </lineage>
</organism>
<keyword evidence="4" id="KW-1185">Reference proteome</keyword>
<evidence type="ECO:0000313" key="4">
    <source>
        <dbReference type="Proteomes" id="UP000615326"/>
    </source>
</evidence>